<feature type="transmembrane region" description="Helical" evidence="1">
    <location>
        <begin position="68"/>
        <end position="86"/>
    </location>
</feature>
<evidence type="ECO:0000313" key="3">
    <source>
        <dbReference type="Proteomes" id="UP000229342"/>
    </source>
</evidence>
<keyword evidence="1" id="KW-1133">Transmembrane helix</keyword>
<feature type="transmembrane region" description="Helical" evidence="1">
    <location>
        <begin position="171"/>
        <end position="193"/>
    </location>
</feature>
<proteinExistence type="predicted"/>
<dbReference type="Pfam" id="PF05857">
    <property type="entry name" value="TraX"/>
    <property type="match status" value="1"/>
</dbReference>
<name>A0A2H0KC41_9BACT</name>
<evidence type="ECO:0000256" key="1">
    <source>
        <dbReference type="SAM" id="Phobius"/>
    </source>
</evidence>
<feature type="transmembrane region" description="Helical" evidence="1">
    <location>
        <begin position="205"/>
        <end position="225"/>
    </location>
</feature>
<accession>A0A2H0KC41</accession>
<dbReference type="AlphaFoldDB" id="A0A2H0KC41"/>
<feature type="transmembrane region" description="Helical" evidence="1">
    <location>
        <begin position="92"/>
        <end position="110"/>
    </location>
</feature>
<keyword evidence="1" id="KW-0472">Membrane</keyword>
<keyword evidence="1" id="KW-0812">Transmembrane</keyword>
<reference evidence="2 3" key="1">
    <citation type="submission" date="2017-09" db="EMBL/GenBank/DDBJ databases">
        <title>Depth-based differentiation of microbial function through sediment-hosted aquifers and enrichment of novel symbionts in the deep terrestrial subsurface.</title>
        <authorList>
            <person name="Probst A.J."/>
            <person name="Ladd B."/>
            <person name="Jarett J.K."/>
            <person name="Geller-Mcgrath D.E."/>
            <person name="Sieber C.M."/>
            <person name="Emerson J.B."/>
            <person name="Anantharaman K."/>
            <person name="Thomas B.C."/>
            <person name="Malmstrom R."/>
            <person name="Stieglmeier M."/>
            <person name="Klingl A."/>
            <person name="Woyke T."/>
            <person name="Ryan C.M."/>
            <person name="Banfield J.F."/>
        </authorList>
    </citation>
    <scope>NUCLEOTIDE SEQUENCE [LARGE SCALE GENOMIC DNA]</scope>
    <source>
        <strain evidence="2">CG11_big_fil_rev_8_21_14_0_20_46_11</strain>
    </source>
</reference>
<dbReference type="EMBL" id="PCVG01000028">
    <property type="protein sequence ID" value="PIQ68787.1"/>
    <property type="molecule type" value="Genomic_DNA"/>
</dbReference>
<sequence length="226" mass="25808">MISSRFSLSSSTLKIVAVVLMTIDHVGLLFFPEDPTWRMIGRLSFPLFALLIAEGYRRTSNAPSYARRLFLFALISQIPYALVIYASGVQKVTLNIFFTLFAGLVALVALRRLPTFYSLPFILCILFLVELLHFDYGMYGVLTILASYVFLNERKLGSVLLFILPFAYTLAQAWLGVFSIQFLAIFSIPIVLAYNGNRGKTLPRYFFYAFYPAHLVVLWCIWIFAF</sequence>
<organism evidence="2 3">
    <name type="scientific">Candidatus Taylorbacteria bacterium CG11_big_fil_rev_8_21_14_0_20_46_11</name>
    <dbReference type="NCBI Taxonomy" id="1975025"/>
    <lineage>
        <taxon>Bacteria</taxon>
        <taxon>Candidatus Tayloriibacteriota</taxon>
    </lineage>
</organism>
<evidence type="ECO:0000313" key="2">
    <source>
        <dbReference type="EMBL" id="PIQ68787.1"/>
    </source>
</evidence>
<feature type="transmembrane region" description="Helical" evidence="1">
    <location>
        <begin position="12"/>
        <end position="31"/>
    </location>
</feature>
<comment type="caution">
    <text evidence="2">The sequence shown here is derived from an EMBL/GenBank/DDBJ whole genome shotgun (WGS) entry which is preliminary data.</text>
</comment>
<feature type="transmembrane region" description="Helical" evidence="1">
    <location>
        <begin position="122"/>
        <end position="151"/>
    </location>
</feature>
<gene>
    <name evidence="2" type="ORF">COV91_02275</name>
</gene>
<feature type="transmembrane region" description="Helical" evidence="1">
    <location>
        <begin position="37"/>
        <end position="56"/>
    </location>
</feature>
<dbReference type="InterPro" id="IPR008875">
    <property type="entry name" value="TraX"/>
</dbReference>
<dbReference type="Proteomes" id="UP000229342">
    <property type="component" value="Unassembled WGS sequence"/>
</dbReference>
<protein>
    <submittedName>
        <fullName evidence="2">Conjugal transfer protein TraX</fullName>
    </submittedName>
</protein>